<evidence type="ECO:0000313" key="2">
    <source>
        <dbReference type="Proteomes" id="UP000002439"/>
    </source>
</evidence>
<dbReference type="EMBL" id="AE009441">
    <property type="protein sequence ID" value="AAL64452.1"/>
    <property type="molecule type" value="Genomic_DNA"/>
</dbReference>
<dbReference type="Proteomes" id="UP000002439">
    <property type="component" value="Chromosome"/>
</dbReference>
<dbReference type="InParanoid" id="Q8ZUF5"/>
<organism evidence="1 2">
    <name type="scientific">Pyrobaculum aerophilum (strain ATCC 51768 / DSM 7523 / JCM 9630 / CIP 104966 / NBRC 100827 / IM2)</name>
    <dbReference type="NCBI Taxonomy" id="178306"/>
    <lineage>
        <taxon>Archaea</taxon>
        <taxon>Thermoproteota</taxon>
        <taxon>Thermoprotei</taxon>
        <taxon>Thermoproteales</taxon>
        <taxon>Thermoproteaceae</taxon>
        <taxon>Pyrobaculum</taxon>
    </lineage>
</organism>
<dbReference type="RefSeq" id="WP_011008920.1">
    <property type="nucleotide sequence ID" value="NC_003364.1"/>
</dbReference>
<dbReference type="GeneID" id="75933579"/>
<sequence length="44" mass="4888">MPCEIAKRRLDLIKVGEEEAVELKAVGIERVVYAFCKAVGIIVQ</sequence>
<evidence type="ECO:0000313" key="1">
    <source>
        <dbReference type="EMBL" id="AAL64452.1"/>
    </source>
</evidence>
<accession>Q8ZUF5</accession>
<keyword evidence="2" id="KW-1185">Reference proteome</keyword>
<dbReference type="AlphaFoldDB" id="Q8ZUF5"/>
<gene>
    <name evidence="1" type="ordered locus">PAE2809</name>
</gene>
<dbReference type="EnsemblBacteria" id="AAL64452">
    <property type="protein sequence ID" value="AAL64452"/>
    <property type="gene ID" value="PAE2809"/>
</dbReference>
<reference evidence="1 2" key="1">
    <citation type="journal article" date="2002" name="Proc. Natl. Acad. Sci. U.S.A.">
        <title>Genome sequence of the hyperthermophilic crenarchaeon Pyrobaculum aerophilum.</title>
        <authorList>
            <person name="Fitz-Gibbon S.T."/>
            <person name="Ladner H."/>
            <person name="Kim U.J."/>
            <person name="Stetter K.O."/>
            <person name="Simon M.I."/>
            <person name="Miller J.H."/>
        </authorList>
    </citation>
    <scope>NUCLEOTIDE SEQUENCE [LARGE SCALE GENOMIC DNA]</scope>
    <source>
        <strain evidence="2">ATCC 51768 / DSM 7523 / JCM 9630 / CIP 104966 / NBRC 100827 / IM2</strain>
    </source>
</reference>
<dbReference type="KEGG" id="pai:PAE2809"/>
<dbReference type="PATRIC" id="fig|178306.9.peg.2095"/>
<proteinExistence type="predicted"/>
<dbReference type="HOGENOM" id="CLU_3210886_0_0_2"/>
<dbReference type="eggNOG" id="arCOG09796">
    <property type="taxonomic scope" value="Archaea"/>
</dbReference>
<protein>
    <submittedName>
        <fullName evidence="1">Uncharacterized protein</fullName>
    </submittedName>
</protein>
<name>Q8ZUF5_PYRAE</name>